<keyword evidence="2 5" id="KW-0812">Transmembrane</keyword>
<feature type="domain" description="Sugar phosphate transporter" evidence="6">
    <location>
        <begin position="25"/>
        <end position="292"/>
    </location>
</feature>
<evidence type="ECO:0000256" key="3">
    <source>
        <dbReference type="ARBA" id="ARBA00022989"/>
    </source>
</evidence>
<comment type="caution">
    <text evidence="7">The sequence shown here is derived from an EMBL/GenBank/DDBJ whole genome shotgun (WGS) entry which is preliminary data.</text>
</comment>
<organism evidence="7 8">
    <name type="scientific">Protomyces lactucae-debilis</name>
    <dbReference type="NCBI Taxonomy" id="2754530"/>
    <lineage>
        <taxon>Eukaryota</taxon>
        <taxon>Fungi</taxon>
        <taxon>Dikarya</taxon>
        <taxon>Ascomycota</taxon>
        <taxon>Taphrinomycotina</taxon>
        <taxon>Taphrinomycetes</taxon>
        <taxon>Taphrinales</taxon>
        <taxon>Protomycetaceae</taxon>
        <taxon>Protomyces</taxon>
    </lineage>
</organism>
<name>A0A1Y2EZP6_PROLT</name>
<dbReference type="InterPro" id="IPR050186">
    <property type="entry name" value="TPT_transporter"/>
</dbReference>
<feature type="transmembrane region" description="Helical" evidence="5">
    <location>
        <begin position="182"/>
        <end position="201"/>
    </location>
</feature>
<dbReference type="GO" id="GO:0016020">
    <property type="term" value="C:membrane"/>
    <property type="evidence" value="ECO:0007669"/>
    <property type="project" value="UniProtKB-SubCell"/>
</dbReference>
<feature type="transmembrane region" description="Helical" evidence="5">
    <location>
        <begin position="145"/>
        <end position="170"/>
    </location>
</feature>
<proteinExistence type="predicted"/>
<feature type="transmembrane region" description="Helical" evidence="5">
    <location>
        <begin position="27"/>
        <end position="47"/>
    </location>
</feature>
<evidence type="ECO:0000259" key="6">
    <source>
        <dbReference type="Pfam" id="PF03151"/>
    </source>
</evidence>
<dbReference type="SUPFAM" id="SSF103481">
    <property type="entry name" value="Multidrug resistance efflux transporter EmrE"/>
    <property type="match status" value="1"/>
</dbReference>
<dbReference type="OMA" id="WLMKSFP"/>
<evidence type="ECO:0000256" key="2">
    <source>
        <dbReference type="ARBA" id="ARBA00022692"/>
    </source>
</evidence>
<dbReference type="EMBL" id="MCFI01000021">
    <property type="protein sequence ID" value="ORY77050.1"/>
    <property type="molecule type" value="Genomic_DNA"/>
</dbReference>
<dbReference type="InterPro" id="IPR004853">
    <property type="entry name" value="Sugar_P_trans_dom"/>
</dbReference>
<dbReference type="OrthoDB" id="18894at2759"/>
<feature type="transmembrane region" description="Helical" evidence="5">
    <location>
        <begin position="213"/>
        <end position="235"/>
    </location>
</feature>
<evidence type="ECO:0000256" key="1">
    <source>
        <dbReference type="ARBA" id="ARBA00004141"/>
    </source>
</evidence>
<dbReference type="Proteomes" id="UP000193685">
    <property type="component" value="Unassembled WGS sequence"/>
</dbReference>
<dbReference type="STRING" id="56484.A0A1Y2EZP6"/>
<accession>A0A1Y2EZP6</accession>
<gene>
    <name evidence="7" type="ORF">BCR37DRAFT_383067</name>
</gene>
<dbReference type="PANTHER" id="PTHR11132">
    <property type="entry name" value="SOLUTE CARRIER FAMILY 35"/>
    <property type="match status" value="1"/>
</dbReference>
<evidence type="ECO:0000256" key="5">
    <source>
        <dbReference type="SAM" id="Phobius"/>
    </source>
</evidence>
<feature type="transmembrane region" description="Helical" evidence="5">
    <location>
        <begin position="247"/>
        <end position="269"/>
    </location>
</feature>
<evidence type="ECO:0000313" key="7">
    <source>
        <dbReference type="EMBL" id="ORY77050.1"/>
    </source>
</evidence>
<dbReference type="RefSeq" id="XP_040722890.1">
    <property type="nucleotide sequence ID" value="XM_040870004.1"/>
</dbReference>
<evidence type="ECO:0000313" key="8">
    <source>
        <dbReference type="Proteomes" id="UP000193685"/>
    </source>
</evidence>
<dbReference type="GeneID" id="63786603"/>
<keyword evidence="4 5" id="KW-0472">Membrane</keyword>
<dbReference type="AlphaFoldDB" id="A0A1Y2EZP6"/>
<feature type="transmembrane region" description="Helical" evidence="5">
    <location>
        <begin position="93"/>
        <end position="114"/>
    </location>
</feature>
<comment type="subcellular location">
    <subcellularLocation>
        <location evidence="1">Membrane</location>
        <topology evidence="1">Multi-pass membrane protein</topology>
    </subcellularLocation>
</comment>
<dbReference type="Pfam" id="PF03151">
    <property type="entry name" value="TPT"/>
    <property type="match status" value="1"/>
</dbReference>
<feature type="transmembrane region" description="Helical" evidence="5">
    <location>
        <begin position="121"/>
        <end position="139"/>
    </location>
</feature>
<reference evidence="7 8" key="1">
    <citation type="submission" date="2016-07" db="EMBL/GenBank/DDBJ databases">
        <title>Pervasive Adenine N6-methylation of Active Genes in Fungi.</title>
        <authorList>
            <consortium name="DOE Joint Genome Institute"/>
            <person name="Mondo S.J."/>
            <person name="Dannebaum R.O."/>
            <person name="Kuo R.C."/>
            <person name="Labutti K."/>
            <person name="Haridas S."/>
            <person name="Kuo A."/>
            <person name="Salamov A."/>
            <person name="Ahrendt S.R."/>
            <person name="Lipzen A."/>
            <person name="Sullivan W."/>
            <person name="Andreopoulos W.B."/>
            <person name="Clum A."/>
            <person name="Lindquist E."/>
            <person name="Daum C."/>
            <person name="Ramamoorthy G.K."/>
            <person name="Gryganskyi A."/>
            <person name="Culley D."/>
            <person name="Magnuson J.K."/>
            <person name="James T.Y."/>
            <person name="O'Malley M.A."/>
            <person name="Stajich J.E."/>
            <person name="Spatafora J.W."/>
            <person name="Visel A."/>
            <person name="Grigoriev I.V."/>
        </authorList>
    </citation>
    <scope>NUCLEOTIDE SEQUENCE [LARGE SCALE GENOMIC DNA]</scope>
    <source>
        <strain evidence="7 8">12-1054</strain>
    </source>
</reference>
<sequence length="336" mass="37022">MALSLYNKWMFSKHPNNNGRDNLNFPFPLFTTSVHMVVQFLGSWMVLQLLPRFKPPKSHSLTLKDYGTRIGPCGVATGLDIGFSNASLKTITLAFYTMCKSSSLAFVLLFAFLFKLERLRASLVLVIAIITAGVVLMVAHETRFVLEGFLLVMTASCLGGLRWALTQILLKENPSTANPFSSIYHLAPIMFTSLFMIAMILEGPVALIKAELWHSRGLMAIPILLFPSILAFLMTASEFGLIQRTSVVTLSVAGILKEVLTIGASAVIYGDALTLLNLSGLFVTILGIALYNVLRFRSMRKKVKQAVSDEQEGRLAESVPLRGDQAEGIETVYPQR</sequence>
<keyword evidence="8" id="KW-1185">Reference proteome</keyword>
<feature type="transmembrane region" description="Helical" evidence="5">
    <location>
        <begin position="275"/>
        <end position="294"/>
    </location>
</feature>
<dbReference type="InterPro" id="IPR037185">
    <property type="entry name" value="EmrE-like"/>
</dbReference>
<evidence type="ECO:0000256" key="4">
    <source>
        <dbReference type="ARBA" id="ARBA00023136"/>
    </source>
</evidence>
<protein>
    <submittedName>
        <fullName evidence="7">Triose-phosphate transporter family-domain-containing protein</fullName>
    </submittedName>
</protein>
<keyword evidence="3 5" id="KW-1133">Transmembrane helix</keyword>